<dbReference type="RefSeq" id="WP_249470202.1">
    <property type="nucleotide sequence ID" value="NZ_JAMBEP010000001.1"/>
</dbReference>
<comment type="miscellaneous">
    <text evidence="8">The reaction proceeds by a bi uni uni bi ping pong mechanism.</text>
</comment>
<dbReference type="PANTHER" id="PTHR21299">
    <property type="entry name" value="CYTIDYLATE KINASE/PANTOATE-BETA-ALANINE LIGASE"/>
    <property type="match status" value="1"/>
</dbReference>
<gene>
    <name evidence="8 9" type="primary">panC</name>
    <name evidence="9" type="ORF">M2650_01260</name>
</gene>
<dbReference type="HAMAP" id="MF_00158">
    <property type="entry name" value="PanC"/>
    <property type="match status" value="1"/>
</dbReference>
<evidence type="ECO:0000256" key="3">
    <source>
        <dbReference type="ARBA" id="ARBA00022598"/>
    </source>
</evidence>
<feature type="binding site" evidence="8">
    <location>
        <position position="156"/>
    </location>
    <ligand>
        <name>(R)-pantoate</name>
        <dbReference type="ChEBI" id="CHEBI:15980"/>
    </ligand>
</feature>
<protein>
    <recommendedName>
        <fullName evidence="8">Pantothenate synthetase</fullName>
        <shortName evidence="8">PS</shortName>
        <ecNumber evidence="8">6.3.2.1</ecNumber>
    </recommendedName>
    <alternativeName>
        <fullName evidence="8">Pantoate--beta-alanine ligase</fullName>
    </alternativeName>
    <alternativeName>
        <fullName evidence="8">Pantoate-activating enzyme</fullName>
    </alternativeName>
</protein>
<dbReference type="InterPro" id="IPR014729">
    <property type="entry name" value="Rossmann-like_a/b/a_fold"/>
</dbReference>
<dbReference type="NCBIfam" id="TIGR00018">
    <property type="entry name" value="panC"/>
    <property type="match status" value="1"/>
</dbReference>
<feature type="binding site" evidence="8">
    <location>
        <begin position="150"/>
        <end position="153"/>
    </location>
    <ligand>
        <name>ATP</name>
        <dbReference type="ChEBI" id="CHEBI:30616"/>
    </ligand>
</feature>
<proteinExistence type="inferred from homology"/>
<dbReference type="EC" id="6.3.2.1" evidence="8"/>
<evidence type="ECO:0000256" key="8">
    <source>
        <dbReference type="HAMAP-Rule" id="MF_00158"/>
    </source>
</evidence>
<comment type="caution">
    <text evidence="9">The sequence shown here is derived from an EMBL/GenBank/DDBJ whole genome shotgun (WGS) entry which is preliminary data.</text>
</comment>
<evidence type="ECO:0000256" key="1">
    <source>
        <dbReference type="ARBA" id="ARBA00004990"/>
    </source>
</evidence>
<evidence type="ECO:0000256" key="2">
    <source>
        <dbReference type="ARBA" id="ARBA00009256"/>
    </source>
</evidence>
<reference evidence="9 10" key="1">
    <citation type="submission" date="2022-05" db="EMBL/GenBank/DDBJ databases">
        <title>Luteimonas sp. SX5, whole genome shotgun sequencing project.</title>
        <authorList>
            <person name="Zhao G."/>
            <person name="Shen L."/>
        </authorList>
    </citation>
    <scope>NUCLEOTIDE SEQUENCE [LARGE SCALE GENOMIC DNA]</scope>
    <source>
        <strain evidence="9 10">SX5</strain>
    </source>
</reference>
<keyword evidence="4 8" id="KW-0566">Pantothenate biosynthesis</keyword>
<dbReference type="NCBIfam" id="TIGR00125">
    <property type="entry name" value="cyt_tran_rel"/>
    <property type="match status" value="1"/>
</dbReference>
<evidence type="ECO:0000313" key="9">
    <source>
        <dbReference type="EMBL" id="MCL1633275.1"/>
    </source>
</evidence>
<sequence>MIETVSSLDALRARVVEWKRAGLTIGFVPTMGNLHAGHHSLAKLAREHADRVVASVFVNPTQFGPNEDFARYPRTPETDAVGLQASGCDALWLPSVETMYPYGAEHAVRMRVPGVTDTLEGAHRPGHFDGVATVVARLFNQVQPDVAVFGRKDYQQLAVIRYLVRDLAFPIEIVAAETKREADGLAMSSRNQYLSAEERPVAALIHRTLLAMRDGIVAGESRAAVERNAASHLRDAGFDVDYAVVRTPELAEPEEASPPGSRVALIAARLGRTRLIDNMEFDASA</sequence>
<dbReference type="Pfam" id="PF02569">
    <property type="entry name" value="Pantoate_ligase"/>
    <property type="match status" value="1"/>
</dbReference>
<dbReference type="SUPFAM" id="SSF52374">
    <property type="entry name" value="Nucleotidylyl transferase"/>
    <property type="match status" value="1"/>
</dbReference>
<comment type="function">
    <text evidence="8">Catalyzes the condensation of pantoate with beta-alanine in an ATP-dependent reaction via a pantoyl-adenylate intermediate.</text>
</comment>
<accession>A0ABT0MEH1</accession>
<dbReference type="Gene3D" id="3.30.1300.10">
    <property type="entry name" value="Pantoate-beta-alanine ligase, C-terminal domain"/>
    <property type="match status" value="1"/>
</dbReference>
<dbReference type="CDD" id="cd00560">
    <property type="entry name" value="PanC"/>
    <property type="match status" value="1"/>
</dbReference>
<feature type="binding site" evidence="8">
    <location>
        <position position="62"/>
    </location>
    <ligand>
        <name>beta-alanine</name>
        <dbReference type="ChEBI" id="CHEBI:57966"/>
    </ligand>
</feature>
<dbReference type="Gene3D" id="3.40.50.620">
    <property type="entry name" value="HUPs"/>
    <property type="match status" value="1"/>
</dbReference>
<keyword evidence="3 8" id="KW-0436">Ligase</keyword>
<comment type="similarity">
    <text evidence="2 8">Belongs to the pantothenate synthetase family.</text>
</comment>
<comment type="catalytic activity">
    <reaction evidence="7 8">
        <text>(R)-pantoate + beta-alanine + ATP = (R)-pantothenate + AMP + diphosphate + H(+)</text>
        <dbReference type="Rhea" id="RHEA:10912"/>
        <dbReference type="ChEBI" id="CHEBI:15378"/>
        <dbReference type="ChEBI" id="CHEBI:15980"/>
        <dbReference type="ChEBI" id="CHEBI:29032"/>
        <dbReference type="ChEBI" id="CHEBI:30616"/>
        <dbReference type="ChEBI" id="CHEBI:33019"/>
        <dbReference type="ChEBI" id="CHEBI:57966"/>
        <dbReference type="ChEBI" id="CHEBI:456215"/>
        <dbReference type="EC" id="6.3.2.1"/>
    </reaction>
</comment>
<evidence type="ECO:0000256" key="5">
    <source>
        <dbReference type="ARBA" id="ARBA00022741"/>
    </source>
</evidence>
<dbReference type="PANTHER" id="PTHR21299:SF1">
    <property type="entry name" value="PANTOATE--BETA-ALANINE LIGASE"/>
    <property type="match status" value="1"/>
</dbReference>
<comment type="caution">
    <text evidence="8">Lacks conserved residue(s) required for the propagation of feature annotation.</text>
</comment>
<evidence type="ECO:0000256" key="7">
    <source>
        <dbReference type="ARBA" id="ARBA00048258"/>
    </source>
</evidence>
<dbReference type="InterPro" id="IPR003721">
    <property type="entry name" value="Pantoate_ligase"/>
</dbReference>
<feature type="binding site" evidence="8">
    <location>
        <position position="62"/>
    </location>
    <ligand>
        <name>(R)-pantoate</name>
        <dbReference type="ChEBI" id="CHEBI:15980"/>
    </ligand>
</feature>
<evidence type="ECO:0000313" key="10">
    <source>
        <dbReference type="Proteomes" id="UP001431217"/>
    </source>
</evidence>
<feature type="binding site" evidence="8">
    <location>
        <begin position="31"/>
        <end position="38"/>
    </location>
    <ligand>
        <name>ATP</name>
        <dbReference type="ChEBI" id="CHEBI:30616"/>
    </ligand>
</feature>
<evidence type="ECO:0000256" key="4">
    <source>
        <dbReference type="ARBA" id="ARBA00022655"/>
    </source>
</evidence>
<dbReference type="EMBL" id="JAMBEP010000001">
    <property type="protein sequence ID" value="MCL1633275.1"/>
    <property type="molecule type" value="Genomic_DNA"/>
</dbReference>
<organism evidence="9 10">
    <name type="scientific">Luteimonas galliterrae</name>
    <dbReference type="NCBI Taxonomy" id="2940486"/>
    <lineage>
        <taxon>Bacteria</taxon>
        <taxon>Pseudomonadati</taxon>
        <taxon>Pseudomonadota</taxon>
        <taxon>Gammaproteobacteria</taxon>
        <taxon>Lysobacterales</taxon>
        <taxon>Lysobacteraceae</taxon>
        <taxon>Luteimonas</taxon>
    </lineage>
</organism>
<keyword evidence="10" id="KW-1185">Reference proteome</keyword>
<keyword evidence="6 8" id="KW-0067">ATP-binding</keyword>
<keyword evidence="8" id="KW-0963">Cytoplasm</keyword>
<feature type="active site" description="Proton donor" evidence="8">
    <location>
        <position position="38"/>
    </location>
</feature>
<comment type="subunit">
    <text evidence="8">Homodimer.</text>
</comment>
<dbReference type="InterPro" id="IPR042176">
    <property type="entry name" value="Pantoate_ligase_C"/>
</dbReference>
<dbReference type="InterPro" id="IPR004821">
    <property type="entry name" value="Cyt_trans-like"/>
</dbReference>
<name>A0ABT0MEH1_9GAMM</name>
<dbReference type="GO" id="GO:0016874">
    <property type="term" value="F:ligase activity"/>
    <property type="evidence" value="ECO:0007669"/>
    <property type="project" value="UniProtKB-KW"/>
</dbReference>
<comment type="pathway">
    <text evidence="1 8">Cofactor biosynthesis; (R)-pantothenate biosynthesis; (R)-pantothenate from (R)-pantoate and beta-alanine: step 1/1.</text>
</comment>
<evidence type="ECO:0000256" key="6">
    <source>
        <dbReference type="ARBA" id="ARBA00022840"/>
    </source>
</evidence>
<keyword evidence="5 8" id="KW-0547">Nucleotide-binding</keyword>
<comment type="subcellular location">
    <subcellularLocation>
        <location evidence="8">Cytoplasm</location>
    </subcellularLocation>
</comment>
<dbReference type="Proteomes" id="UP001431217">
    <property type="component" value="Unassembled WGS sequence"/>
</dbReference>
<feature type="binding site" evidence="8">
    <location>
        <begin position="187"/>
        <end position="190"/>
    </location>
    <ligand>
        <name>ATP</name>
        <dbReference type="ChEBI" id="CHEBI:30616"/>
    </ligand>
</feature>